<evidence type="ECO:0000256" key="1">
    <source>
        <dbReference type="SAM" id="MobiDB-lite"/>
    </source>
</evidence>
<feature type="region of interest" description="Disordered" evidence="1">
    <location>
        <begin position="1"/>
        <end position="27"/>
    </location>
</feature>
<accession>A0A6A6TML5</accession>
<feature type="compositionally biased region" description="Low complexity" evidence="1">
    <location>
        <begin position="18"/>
        <end position="27"/>
    </location>
</feature>
<dbReference type="AlphaFoldDB" id="A0A6A6TML5"/>
<name>A0A6A6TML5_9PLEO</name>
<proteinExistence type="predicted"/>
<keyword evidence="3" id="KW-1185">Reference proteome</keyword>
<evidence type="ECO:0000313" key="2">
    <source>
        <dbReference type="EMBL" id="KAF2661060.1"/>
    </source>
</evidence>
<dbReference type="EMBL" id="MU004296">
    <property type="protein sequence ID" value="KAF2661060.1"/>
    <property type="molecule type" value="Genomic_DNA"/>
</dbReference>
<evidence type="ECO:0000313" key="3">
    <source>
        <dbReference type="Proteomes" id="UP000799324"/>
    </source>
</evidence>
<reference evidence="2" key="1">
    <citation type="journal article" date="2020" name="Stud. Mycol.">
        <title>101 Dothideomycetes genomes: a test case for predicting lifestyles and emergence of pathogens.</title>
        <authorList>
            <person name="Haridas S."/>
            <person name="Albert R."/>
            <person name="Binder M."/>
            <person name="Bloem J."/>
            <person name="Labutti K."/>
            <person name="Salamov A."/>
            <person name="Andreopoulos B."/>
            <person name="Baker S."/>
            <person name="Barry K."/>
            <person name="Bills G."/>
            <person name="Bluhm B."/>
            <person name="Cannon C."/>
            <person name="Castanera R."/>
            <person name="Culley D."/>
            <person name="Daum C."/>
            <person name="Ezra D."/>
            <person name="Gonzalez J."/>
            <person name="Henrissat B."/>
            <person name="Kuo A."/>
            <person name="Liang C."/>
            <person name="Lipzen A."/>
            <person name="Lutzoni F."/>
            <person name="Magnuson J."/>
            <person name="Mondo S."/>
            <person name="Nolan M."/>
            <person name="Ohm R."/>
            <person name="Pangilinan J."/>
            <person name="Park H.-J."/>
            <person name="Ramirez L."/>
            <person name="Alfaro M."/>
            <person name="Sun H."/>
            <person name="Tritt A."/>
            <person name="Yoshinaga Y."/>
            <person name="Zwiers L.-H."/>
            <person name="Turgeon B."/>
            <person name="Goodwin S."/>
            <person name="Spatafora J."/>
            <person name="Crous P."/>
            <person name="Grigoriev I."/>
        </authorList>
    </citation>
    <scope>NUCLEOTIDE SEQUENCE</scope>
    <source>
        <strain evidence="2">CBS 122681</strain>
    </source>
</reference>
<dbReference type="OrthoDB" id="3775616at2759"/>
<gene>
    <name evidence="2" type="ORF">K491DRAFT_506178</name>
</gene>
<sequence>MKRKRSNSVNAELLTQKAAPATPSTATTSPCHLLGILAQYAILESIMSRLFPNDLYALAGTSRAAYDTLFQRPESRTNLLKKMQCDGSGISIRKRCHRKSKYFYEFNCTELAACGTRNTEQDVESRSCVACGATTCDECRIHCVYQSVFQPPDESDELPNYSGFVLLDGIEMGILSPAHLGVEVDVEWTLPCHDQGYLDIPLESDHWAAPETIKNIIDLDLGTYAFRSSDSDIPHPSPVIGAFWNVSNDRQRKYCVGCFKGAKSRAKSQAVGTDSLCHCSFRSRFLDRWLCLRCYQRENHSIKTVPRSDGCICGQPLDSATCRTLCLWCYGEVKILSQEPQSP</sequence>
<protein>
    <submittedName>
        <fullName evidence="2">Uncharacterized protein</fullName>
    </submittedName>
</protein>
<organism evidence="2 3">
    <name type="scientific">Lophiostoma macrostomum CBS 122681</name>
    <dbReference type="NCBI Taxonomy" id="1314788"/>
    <lineage>
        <taxon>Eukaryota</taxon>
        <taxon>Fungi</taxon>
        <taxon>Dikarya</taxon>
        <taxon>Ascomycota</taxon>
        <taxon>Pezizomycotina</taxon>
        <taxon>Dothideomycetes</taxon>
        <taxon>Pleosporomycetidae</taxon>
        <taxon>Pleosporales</taxon>
        <taxon>Lophiostomataceae</taxon>
        <taxon>Lophiostoma</taxon>
    </lineage>
</organism>
<dbReference type="Proteomes" id="UP000799324">
    <property type="component" value="Unassembled WGS sequence"/>
</dbReference>